<dbReference type="InterPro" id="IPR025335">
    <property type="entry name" value="DUF4241"/>
</dbReference>
<gene>
    <name evidence="1" type="ORF">I5Q84_15320</name>
</gene>
<accession>A0AAX1KHG0</accession>
<evidence type="ECO:0000313" key="2">
    <source>
        <dbReference type="Proteomes" id="UP000595792"/>
    </source>
</evidence>
<reference evidence="1 2" key="1">
    <citation type="submission" date="2020-11" db="EMBL/GenBank/DDBJ databases">
        <title>Closed and high quality bacterial genomes of the OMM12 community.</title>
        <authorList>
            <person name="Marbouty M."/>
            <person name="Lamy-Besnier Q."/>
            <person name="Debarbieux L."/>
            <person name="Koszul R."/>
        </authorList>
    </citation>
    <scope>NUCLEOTIDE SEQUENCE [LARGE SCALE GENOMIC DNA]</scope>
    <source>
        <strain evidence="1 2">YL31</strain>
    </source>
</reference>
<dbReference type="EMBL" id="CP065315">
    <property type="protein sequence ID" value="QQR05321.1"/>
    <property type="molecule type" value="Genomic_DNA"/>
</dbReference>
<dbReference type="AlphaFoldDB" id="A0AAX1KHG0"/>
<dbReference type="Proteomes" id="UP000595792">
    <property type="component" value="Chromosome"/>
</dbReference>
<protein>
    <submittedName>
        <fullName evidence="1">DUF4241 domain-containing protein</fullName>
    </submittedName>
</protein>
<dbReference type="Pfam" id="PF14025">
    <property type="entry name" value="DUF4241"/>
    <property type="match status" value="1"/>
</dbReference>
<name>A0AAX1KHG0_FLAPL</name>
<proteinExistence type="predicted"/>
<sequence>MTPRRPSGKGTGDTRGKKELAVCDECGSLFFKGSSQMMGLCPECAHILYGYPNCPHHFQNGQCVNCYWDGSKSGYIKELNQQEEADMPTTEWLNKYESTKDKLACKADLEAHFTEKLIGNMAVDVLDIGPVHFPTGQIFACDPLVELEDTPPFIQTIPAGTYPVKICVVPSEQYGDRYACVKVEVSQEKPVRYELGMTGKEDLGEELGEDDYFGFGVDAGMGCIADIQTQAAFKRYWAKRLEEDPDIDPYNDLFCDLMEENAKAHPKYQESHGDWLNWTIPGTDCNLPVFSSGWGDGYYPVYFGYDAKGEICAVYVRFIDIEACYKEQA</sequence>
<organism evidence="1 2">
    <name type="scientific">Flavonifractor plautii</name>
    <name type="common">Fusobacterium plautii</name>
    <dbReference type="NCBI Taxonomy" id="292800"/>
    <lineage>
        <taxon>Bacteria</taxon>
        <taxon>Bacillati</taxon>
        <taxon>Bacillota</taxon>
        <taxon>Clostridia</taxon>
        <taxon>Eubacteriales</taxon>
        <taxon>Oscillospiraceae</taxon>
        <taxon>Flavonifractor</taxon>
    </lineage>
</organism>
<evidence type="ECO:0000313" key="1">
    <source>
        <dbReference type="EMBL" id="QQR05321.1"/>
    </source>
</evidence>